<dbReference type="AlphaFoldDB" id="A0A506UHD0"/>
<dbReference type="InterPro" id="IPR045599">
    <property type="entry name" value="DUF6456"/>
</dbReference>
<feature type="compositionally biased region" description="Basic and acidic residues" evidence="1">
    <location>
        <begin position="253"/>
        <end position="264"/>
    </location>
</feature>
<proteinExistence type="predicted"/>
<evidence type="ECO:0000313" key="4">
    <source>
        <dbReference type="Proteomes" id="UP000320314"/>
    </source>
</evidence>
<accession>A0A506UHD0</accession>
<organism evidence="3 4">
    <name type="scientific">Pararhizobium mangrovi</name>
    <dbReference type="NCBI Taxonomy" id="2590452"/>
    <lineage>
        <taxon>Bacteria</taxon>
        <taxon>Pseudomonadati</taxon>
        <taxon>Pseudomonadota</taxon>
        <taxon>Alphaproteobacteria</taxon>
        <taxon>Hyphomicrobiales</taxon>
        <taxon>Rhizobiaceae</taxon>
        <taxon>Rhizobium/Agrobacterium group</taxon>
        <taxon>Pararhizobium</taxon>
    </lineage>
</organism>
<evidence type="ECO:0000313" key="3">
    <source>
        <dbReference type="EMBL" id="TPW32725.1"/>
    </source>
</evidence>
<feature type="region of interest" description="Disordered" evidence="1">
    <location>
        <begin position="244"/>
        <end position="264"/>
    </location>
</feature>
<evidence type="ECO:0000256" key="1">
    <source>
        <dbReference type="SAM" id="MobiDB-lite"/>
    </source>
</evidence>
<gene>
    <name evidence="3" type="ORF">FJU11_00415</name>
</gene>
<sequence length="264" mass="28481">MAERGRDLPAMLRFLARGQARSSADAGGAELIMERDGSRKSFARATVHEALGRGLVTRRGTTFGLDPAGRAFLRRAHAAAGDEAFAAQHGERVSETHTIGAEERTVRVNAEQSPLAALARLKGREKTAFLDERAVAAGERLLADFTRGQMQPRVSANWEASIASRGSRSGGDGAGELTEAALAARLRMERALDAVGPELSGVLLDVCCFQKGLAIVERERRWPARSAKLMLKTALAALARHYQPPATGSQARRGREYRWRAPGS</sequence>
<protein>
    <recommendedName>
        <fullName evidence="2">DUF6456 domain-containing protein</fullName>
    </recommendedName>
</protein>
<evidence type="ECO:0000259" key="2">
    <source>
        <dbReference type="Pfam" id="PF20057"/>
    </source>
</evidence>
<dbReference type="OrthoDB" id="7476630at2"/>
<name>A0A506UHD0_9HYPH</name>
<dbReference type="RefSeq" id="WP_141165028.1">
    <property type="nucleotide sequence ID" value="NZ_VHLH01000001.1"/>
</dbReference>
<keyword evidence="4" id="KW-1185">Reference proteome</keyword>
<comment type="caution">
    <text evidence="3">The sequence shown here is derived from an EMBL/GenBank/DDBJ whole genome shotgun (WGS) entry which is preliminary data.</text>
</comment>
<reference evidence="3 4" key="1">
    <citation type="submission" date="2019-06" db="EMBL/GenBank/DDBJ databases">
        <authorList>
            <person name="Li M."/>
        </authorList>
    </citation>
    <scope>NUCLEOTIDE SEQUENCE [LARGE SCALE GENOMIC DNA]</scope>
    <source>
        <strain evidence="3 4">BGMRC6574</strain>
    </source>
</reference>
<dbReference type="EMBL" id="VHLH01000001">
    <property type="protein sequence ID" value="TPW32725.1"/>
    <property type="molecule type" value="Genomic_DNA"/>
</dbReference>
<feature type="domain" description="DUF6456" evidence="2">
    <location>
        <begin position="106"/>
        <end position="243"/>
    </location>
</feature>
<dbReference type="Proteomes" id="UP000320314">
    <property type="component" value="Unassembled WGS sequence"/>
</dbReference>
<dbReference type="Pfam" id="PF20057">
    <property type="entry name" value="DUF6456"/>
    <property type="match status" value="1"/>
</dbReference>